<comment type="subcellular location">
    <subcellularLocation>
        <location evidence="1">Peroxisome</location>
    </subcellularLocation>
</comment>
<organism evidence="8 9">
    <name type="scientific">Paracoccidioides brasiliensis (strain Pb18)</name>
    <dbReference type="NCBI Taxonomy" id="502780"/>
    <lineage>
        <taxon>Eukaryota</taxon>
        <taxon>Fungi</taxon>
        <taxon>Dikarya</taxon>
        <taxon>Ascomycota</taxon>
        <taxon>Pezizomycotina</taxon>
        <taxon>Eurotiomycetes</taxon>
        <taxon>Eurotiomycetidae</taxon>
        <taxon>Onygenales</taxon>
        <taxon>Ajellomycetaceae</taxon>
        <taxon>Paracoccidioides</taxon>
    </lineage>
</organism>
<gene>
    <name evidence="8" type="ORF">PADG_02743</name>
</gene>
<dbReference type="InterPro" id="IPR018376">
    <property type="entry name" value="Enoyl-CoA_hyd/isom_CS"/>
</dbReference>
<keyword evidence="4" id="KW-0576">Peroxisome</keyword>
<sequence length="319" mass="35173">MASFTTAPPQSSVYLLSYPAPRVLLVTINRARYMNSIPFQGHWDLHTIWQWFDDEPTLQVGIVTGVGDKAFCAGQDLLELERNSKTPPAQEYLKGHPPSGFAGISQRKGKKPIIAAVNGFAFGGGFEICLNCDIVVASPRAKFALPEAKRGVYAAAGGLPRVVRIAGLQIASEIALTGRSISAEEAKAWQLINRISETHESLMDEALSLAKEISSLSPDAIIVTRAGLREAWEVGDVSKAVFNTHMRYSKNLYEGQNLREGKFLLLTSLFRETFSYIQSEFFFSAYFSFIHSTPRSSNEPKVDVTSKRRSCCIPGEETT</sequence>
<dbReference type="Pfam" id="PF00378">
    <property type="entry name" value="ECH_1"/>
    <property type="match status" value="1"/>
</dbReference>
<evidence type="ECO:0000256" key="1">
    <source>
        <dbReference type="ARBA" id="ARBA00004275"/>
    </source>
</evidence>
<accession>C1G6D8</accession>
<comment type="similarity">
    <text evidence="3 7">Belongs to the enoyl-CoA hydratase/isomerase family.</text>
</comment>
<reference evidence="8 9" key="1">
    <citation type="journal article" date="2011" name="PLoS Genet.">
        <title>Comparative genomic analysis of human fungal pathogens causing paracoccidioidomycosis.</title>
        <authorList>
            <person name="Desjardins C.A."/>
            <person name="Champion M.D."/>
            <person name="Holder J.W."/>
            <person name="Muszewska A."/>
            <person name="Goldberg J."/>
            <person name="Bailao A.M."/>
            <person name="Brigido M.M."/>
            <person name="Ferreira M.E."/>
            <person name="Garcia A.M."/>
            <person name="Grynberg M."/>
            <person name="Gujja S."/>
            <person name="Heiman D.I."/>
            <person name="Henn M.R."/>
            <person name="Kodira C.D."/>
            <person name="Leon-Narvaez H."/>
            <person name="Longo L.V."/>
            <person name="Ma L.J."/>
            <person name="Malavazi I."/>
            <person name="Matsuo A.L."/>
            <person name="Morais F.V."/>
            <person name="Pereira M."/>
            <person name="Rodriguez-Brito S."/>
            <person name="Sakthikumar S."/>
            <person name="Salem-Izacc S.M."/>
            <person name="Sykes S.M."/>
            <person name="Teixeira M.M."/>
            <person name="Vallejo M.C."/>
            <person name="Walter M.E."/>
            <person name="Yandava C."/>
            <person name="Young S."/>
            <person name="Zeng Q."/>
            <person name="Zucker J."/>
            <person name="Felipe M.S."/>
            <person name="Goldman G.H."/>
            <person name="Haas B.J."/>
            <person name="McEwen J.G."/>
            <person name="Nino-Vega G."/>
            <person name="Puccia R."/>
            <person name="San-Blas G."/>
            <person name="Soares C.M."/>
            <person name="Birren B.W."/>
            <person name="Cuomo C.A."/>
        </authorList>
    </citation>
    <scope>NUCLEOTIDE SEQUENCE [LARGE SCALE GENOMIC DNA]</scope>
    <source>
        <strain evidence="8 9">Pb18</strain>
    </source>
</reference>
<dbReference type="Proteomes" id="UP000001628">
    <property type="component" value="Unassembled WGS sequence"/>
</dbReference>
<dbReference type="GeneID" id="22582173"/>
<dbReference type="AlphaFoldDB" id="C1G6D8"/>
<keyword evidence="9" id="KW-1185">Reference proteome</keyword>
<dbReference type="FunFam" id="3.90.226.10:FF:000074">
    <property type="entry name" value="Enoyl-CoA hydratase (AFU_orthologue AFUA_2G10650)"/>
    <property type="match status" value="1"/>
</dbReference>
<dbReference type="CDD" id="cd06558">
    <property type="entry name" value="crotonase-like"/>
    <property type="match status" value="1"/>
</dbReference>
<dbReference type="STRING" id="502780.C1G6D8"/>
<dbReference type="GO" id="GO:0005777">
    <property type="term" value="C:peroxisome"/>
    <property type="evidence" value="ECO:0007669"/>
    <property type="project" value="UniProtKB-SubCell"/>
</dbReference>
<proteinExistence type="inferred from homology"/>
<evidence type="ECO:0008006" key="10">
    <source>
        <dbReference type="Google" id="ProtNLM"/>
    </source>
</evidence>
<evidence type="ECO:0000256" key="7">
    <source>
        <dbReference type="RuleBase" id="RU003707"/>
    </source>
</evidence>
<comment type="pathway">
    <text evidence="2">Siderophore biosynthesis.</text>
</comment>
<dbReference type="GO" id="GO:0006635">
    <property type="term" value="P:fatty acid beta-oxidation"/>
    <property type="evidence" value="ECO:0007669"/>
    <property type="project" value="TreeGrafter"/>
</dbReference>
<dbReference type="PANTHER" id="PTHR11941">
    <property type="entry name" value="ENOYL-COA HYDRATASE-RELATED"/>
    <property type="match status" value="1"/>
</dbReference>
<dbReference type="PANTHER" id="PTHR11941:SF68">
    <property type="entry name" value="CARNITINYL-COA DEHYDRATASE"/>
    <property type="match status" value="1"/>
</dbReference>
<dbReference type="GO" id="GO:0016853">
    <property type="term" value="F:isomerase activity"/>
    <property type="evidence" value="ECO:0007669"/>
    <property type="project" value="UniProtKB-KW"/>
</dbReference>
<dbReference type="VEuPathDB" id="FungiDB:PADG_02743"/>
<evidence type="ECO:0000256" key="3">
    <source>
        <dbReference type="ARBA" id="ARBA00005254"/>
    </source>
</evidence>
<dbReference type="GO" id="GO:0005739">
    <property type="term" value="C:mitochondrion"/>
    <property type="evidence" value="ECO:0007669"/>
    <property type="project" value="TreeGrafter"/>
</dbReference>
<dbReference type="OrthoDB" id="2139957at2759"/>
<keyword evidence="6" id="KW-0456">Lyase</keyword>
<dbReference type="SUPFAM" id="SSF52096">
    <property type="entry name" value="ClpP/crotonase"/>
    <property type="match status" value="1"/>
</dbReference>
<dbReference type="KEGG" id="pbn:PADG_02743"/>
<evidence type="ECO:0000313" key="9">
    <source>
        <dbReference type="Proteomes" id="UP000001628"/>
    </source>
</evidence>
<dbReference type="HOGENOM" id="CLU_009834_7_6_1"/>
<dbReference type="PROSITE" id="PS00166">
    <property type="entry name" value="ENOYL_COA_HYDRATASE"/>
    <property type="match status" value="1"/>
</dbReference>
<dbReference type="EMBL" id="KN275959">
    <property type="protein sequence ID" value="EEH46645.2"/>
    <property type="molecule type" value="Genomic_DNA"/>
</dbReference>
<dbReference type="InterPro" id="IPR001753">
    <property type="entry name" value="Enoyl-CoA_hydra/iso"/>
</dbReference>
<evidence type="ECO:0000313" key="8">
    <source>
        <dbReference type="EMBL" id="EEH46645.2"/>
    </source>
</evidence>
<dbReference type="RefSeq" id="XP_010758112.1">
    <property type="nucleotide sequence ID" value="XM_010759810.1"/>
</dbReference>
<evidence type="ECO:0000256" key="5">
    <source>
        <dbReference type="ARBA" id="ARBA00023235"/>
    </source>
</evidence>
<evidence type="ECO:0000256" key="6">
    <source>
        <dbReference type="ARBA" id="ARBA00023239"/>
    </source>
</evidence>
<name>C1G6D8_PARBD</name>
<protein>
    <recommendedName>
        <fullName evidence="10">Carnitinyl-CoA dehydratase</fullName>
    </recommendedName>
</protein>
<dbReference type="OMA" id="GFAGISQ"/>
<evidence type="ECO:0000256" key="4">
    <source>
        <dbReference type="ARBA" id="ARBA00023140"/>
    </source>
</evidence>
<dbReference type="Gene3D" id="3.90.226.10">
    <property type="entry name" value="2-enoyl-CoA Hydratase, Chain A, domain 1"/>
    <property type="match status" value="1"/>
</dbReference>
<keyword evidence="5" id="KW-0413">Isomerase</keyword>
<dbReference type="InParanoid" id="C1G6D8"/>
<dbReference type="eggNOG" id="KOG1680">
    <property type="taxonomic scope" value="Eukaryota"/>
</dbReference>
<evidence type="ECO:0000256" key="2">
    <source>
        <dbReference type="ARBA" id="ARBA00004924"/>
    </source>
</evidence>
<dbReference type="GO" id="GO:0016829">
    <property type="term" value="F:lyase activity"/>
    <property type="evidence" value="ECO:0007669"/>
    <property type="project" value="UniProtKB-KW"/>
</dbReference>
<dbReference type="InterPro" id="IPR029045">
    <property type="entry name" value="ClpP/crotonase-like_dom_sf"/>
</dbReference>